<dbReference type="Proteomes" id="UP001054801">
    <property type="component" value="Chromosome"/>
</dbReference>
<keyword evidence="1" id="KW-1133">Transmembrane helix</keyword>
<gene>
    <name evidence="2" type="ORF">L2Y54_01480</name>
</gene>
<accession>A0ABY3SYY9</accession>
<keyword evidence="1" id="KW-0812">Transmembrane</keyword>
<dbReference type="InterPro" id="IPR047798">
    <property type="entry name" value="BPSS1780-like"/>
</dbReference>
<feature type="transmembrane region" description="Helical" evidence="1">
    <location>
        <begin position="53"/>
        <end position="73"/>
    </location>
</feature>
<keyword evidence="1" id="KW-0472">Membrane</keyword>
<proteinExistence type="predicted"/>
<evidence type="ECO:0000313" key="3">
    <source>
        <dbReference type="Proteomes" id="UP001054801"/>
    </source>
</evidence>
<evidence type="ECO:0000256" key="1">
    <source>
        <dbReference type="SAM" id="Phobius"/>
    </source>
</evidence>
<keyword evidence="3" id="KW-1185">Reference proteome</keyword>
<evidence type="ECO:0000313" key="2">
    <source>
        <dbReference type="EMBL" id="UJS24733.1"/>
    </source>
</evidence>
<dbReference type="RefSeq" id="WP_236499413.1">
    <property type="nucleotide sequence ID" value="NZ_CP091244.1"/>
</dbReference>
<feature type="transmembrane region" description="Helical" evidence="1">
    <location>
        <begin position="164"/>
        <end position="187"/>
    </location>
</feature>
<organism evidence="2 3">
    <name type="scientific">Thiothrix winogradskyi</name>
    <dbReference type="NCBI Taxonomy" id="96472"/>
    <lineage>
        <taxon>Bacteria</taxon>
        <taxon>Pseudomonadati</taxon>
        <taxon>Pseudomonadota</taxon>
        <taxon>Gammaproteobacteria</taxon>
        <taxon>Thiotrichales</taxon>
        <taxon>Thiotrichaceae</taxon>
        <taxon>Thiothrix</taxon>
    </lineage>
</organism>
<feature type="transmembrane region" description="Helical" evidence="1">
    <location>
        <begin position="79"/>
        <end position="100"/>
    </location>
</feature>
<name>A0ABY3SYY9_9GAMM</name>
<sequence>MNDNNPYQPPQADVKPPPVPVGNLTLLAEPRALSAGAGLSWLADSWALVKSNLVVWVLITLALFAIQFVLGIVPVVGDIVSSLIGPVLTGGILMGVRAITAGDALRFEHLFAGFKENFAPLLGLGALTLGIFILFGIIIGGAFVGMNMDLMQGELSRPEDLLSGVNTGLIAVGVILLLLVMMLFWFATQLVALNNVPVFQALSMSFKACLRNPLALIVYSLLLLLLLILGVIPLLLGLLVVVPWIFASMYVSYRQIFLK</sequence>
<protein>
    <recommendedName>
        <fullName evidence="4">Transmembrane protein</fullName>
    </recommendedName>
</protein>
<feature type="transmembrane region" description="Helical" evidence="1">
    <location>
        <begin position="234"/>
        <end position="253"/>
    </location>
</feature>
<feature type="transmembrane region" description="Helical" evidence="1">
    <location>
        <begin position="121"/>
        <end position="144"/>
    </location>
</feature>
<evidence type="ECO:0008006" key="4">
    <source>
        <dbReference type="Google" id="ProtNLM"/>
    </source>
</evidence>
<reference evidence="2" key="1">
    <citation type="journal article" date="2022" name="Microorganisms">
        <title>Two New Species of Filamentous Sulfur Bacteria of the Genus Thiothrix, Thiothrix winogradskyi sp. nov. and 'Candidatus Thiothrix sulfatifontis' sp. nov.</title>
        <authorList>
            <person name="Ravin N.V."/>
            <person name="Rossetti S."/>
            <person name="Beletsky A.V."/>
            <person name="Kadnikov V.V."/>
            <person name="Rudenko T.S."/>
            <person name="Smolyakov D.D."/>
            <person name="Moskvitina M.I."/>
            <person name="Gureeva M.V."/>
            <person name="Mardanov A.V."/>
            <person name="Grabovich M.Y."/>
        </authorList>
    </citation>
    <scope>NUCLEOTIDE SEQUENCE</scope>
    <source>
        <strain evidence="2">CT3</strain>
    </source>
</reference>
<dbReference type="EMBL" id="CP091244">
    <property type="protein sequence ID" value="UJS24733.1"/>
    <property type="molecule type" value="Genomic_DNA"/>
</dbReference>
<dbReference type="NCBIfam" id="NF041043">
    <property type="entry name" value="BPSS1780_fam"/>
    <property type="match status" value="1"/>
</dbReference>